<protein>
    <submittedName>
        <fullName evidence="2">Ubiquinone biosynthesis O-methyltransferase</fullName>
        <ecNumber evidence="2">2.1.1.222</ecNumber>
    </submittedName>
</protein>
<dbReference type="SUPFAM" id="SSF53335">
    <property type="entry name" value="S-adenosyl-L-methionine-dependent methyltransferases"/>
    <property type="match status" value="1"/>
</dbReference>
<accession>A0A402DIF2</accession>
<dbReference type="PANTHER" id="PTHR43591">
    <property type="entry name" value="METHYLTRANSFERASE"/>
    <property type="match status" value="1"/>
</dbReference>
<dbReference type="Gene3D" id="3.40.50.150">
    <property type="entry name" value="Vaccinia Virus protein VP39"/>
    <property type="match status" value="1"/>
</dbReference>
<organism evidence="2 3">
    <name type="scientific">Microcystis aeruginosa NIES-4285</name>
    <dbReference type="NCBI Taxonomy" id="2497681"/>
    <lineage>
        <taxon>Bacteria</taxon>
        <taxon>Bacillati</taxon>
        <taxon>Cyanobacteriota</taxon>
        <taxon>Cyanophyceae</taxon>
        <taxon>Oscillatoriophycideae</taxon>
        <taxon>Chroococcales</taxon>
        <taxon>Microcystaceae</taxon>
        <taxon>Microcystis</taxon>
    </lineage>
</organism>
<evidence type="ECO:0000259" key="1">
    <source>
        <dbReference type="Pfam" id="PF08241"/>
    </source>
</evidence>
<dbReference type="AlphaFoldDB" id="A0A402DIF2"/>
<dbReference type="CDD" id="cd02440">
    <property type="entry name" value="AdoMet_MTases"/>
    <property type="match status" value="1"/>
</dbReference>
<evidence type="ECO:0000313" key="2">
    <source>
        <dbReference type="EMBL" id="GCE61919.1"/>
    </source>
</evidence>
<dbReference type="Pfam" id="PF08241">
    <property type="entry name" value="Methyltransf_11"/>
    <property type="match status" value="1"/>
</dbReference>
<name>A0A402DIF2_MICAE</name>
<dbReference type="InterPro" id="IPR013216">
    <property type="entry name" value="Methyltransf_11"/>
</dbReference>
<feature type="domain" description="Methyltransferase type 11" evidence="1">
    <location>
        <begin position="105"/>
        <end position="155"/>
    </location>
</feature>
<dbReference type="Proteomes" id="UP000289660">
    <property type="component" value="Unassembled WGS sequence"/>
</dbReference>
<evidence type="ECO:0000313" key="3">
    <source>
        <dbReference type="Proteomes" id="UP000289660"/>
    </source>
</evidence>
<gene>
    <name evidence="2" type="primary">ubiG_2</name>
    <name evidence="2" type="ORF">MiAbB_03862</name>
</gene>
<keyword evidence="2" id="KW-0830">Ubiquinone</keyword>
<dbReference type="EC" id="2.1.1.222" evidence="2"/>
<proteinExistence type="predicted"/>
<dbReference type="GO" id="GO:0008757">
    <property type="term" value="F:S-adenosylmethionine-dependent methyltransferase activity"/>
    <property type="evidence" value="ECO:0007669"/>
    <property type="project" value="InterPro"/>
</dbReference>
<dbReference type="GO" id="GO:0032259">
    <property type="term" value="P:methylation"/>
    <property type="evidence" value="ECO:0007669"/>
    <property type="project" value="UniProtKB-KW"/>
</dbReference>
<keyword evidence="2" id="KW-0489">Methyltransferase</keyword>
<comment type="caution">
    <text evidence="2">The sequence shown here is derived from an EMBL/GenBank/DDBJ whole genome shotgun (WGS) entry which is preliminary data.</text>
</comment>
<keyword evidence="2" id="KW-0808">Transferase</keyword>
<reference evidence="3" key="1">
    <citation type="submission" date="2018-12" db="EMBL/GenBank/DDBJ databases">
        <title>Genome sequence of Microcystis aeruginosa NIES-4285.</title>
        <authorList>
            <person name="Tanabe Y."/>
        </authorList>
    </citation>
    <scope>NUCLEOTIDE SEQUENCE [LARGE SCALE GENOMIC DNA]</scope>
    <source>
        <strain evidence="3">NIES-4285</strain>
    </source>
</reference>
<dbReference type="EMBL" id="BIFY01000095">
    <property type="protein sequence ID" value="GCE61919.1"/>
    <property type="molecule type" value="Genomic_DNA"/>
</dbReference>
<dbReference type="GO" id="GO:0102208">
    <property type="term" value="F:2-polyprenyl-6-hydroxyphenol methylase activity"/>
    <property type="evidence" value="ECO:0007669"/>
    <property type="project" value="UniProtKB-EC"/>
</dbReference>
<sequence length="237" mass="27429">MLTSGIKRSLKKVIYTGNKCYCPICETSLRQFYPAGIVPRENARCPVCGSLERHRMIWLYLNHETDLFVSRQKKMLHIAPESFFTDKLSKCSYIEYLSADIINPAAMVKMDITDIKYPDNSFDVIYCSHVLEHVPDDQTAMKELARVLSPKGWAILQVPIDTDQTFEDPTITDPQERERLFGQSDHVRVYGLDYKDRLEAAGFQVKVVPYLAQFDVSDKHRYGLGIDRDDIYFCQLR</sequence>
<dbReference type="InterPro" id="IPR029063">
    <property type="entry name" value="SAM-dependent_MTases_sf"/>
</dbReference>